<evidence type="ECO:0000313" key="2">
    <source>
        <dbReference type="EMBL" id="CAB9511347.1"/>
    </source>
</evidence>
<organism evidence="2 3">
    <name type="scientific">Seminavis robusta</name>
    <dbReference type="NCBI Taxonomy" id="568900"/>
    <lineage>
        <taxon>Eukaryota</taxon>
        <taxon>Sar</taxon>
        <taxon>Stramenopiles</taxon>
        <taxon>Ochrophyta</taxon>
        <taxon>Bacillariophyta</taxon>
        <taxon>Bacillariophyceae</taxon>
        <taxon>Bacillariophycidae</taxon>
        <taxon>Naviculales</taxon>
        <taxon>Naviculaceae</taxon>
        <taxon>Seminavis</taxon>
    </lineage>
</organism>
<evidence type="ECO:0000313" key="3">
    <source>
        <dbReference type="Proteomes" id="UP001153069"/>
    </source>
</evidence>
<evidence type="ECO:0000256" key="1">
    <source>
        <dbReference type="SAM" id="MobiDB-lite"/>
    </source>
</evidence>
<dbReference type="AlphaFoldDB" id="A0A9N8HFX9"/>
<dbReference type="OrthoDB" id="47860at2759"/>
<accession>A0A9N8HFX9</accession>
<reference evidence="2" key="1">
    <citation type="submission" date="2020-06" db="EMBL/GenBank/DDBJ databases">
        <authorList>
            <consortium name="Plant Systems Biology data submission"/>
        </authorList>
    </citation>
    <scope>NUCLEOTIDE SEQUENCE</scope>
    <source>
        <strain evidence="2">D6</strain>
    </source>
</reference>
<keyword evidence="3" id="KW-1185">Reference proteome</keyword>
<feature type="region of interest" description="Disordered" evidence="1">
    <location>
        <begin position="245"/>
        <end position="277"/>
    </location>
</feature>
<dbReference type="Proteomes" id="UP001153069">
    <property type="component" value="Unassembled WGS sequence"/>
</dbReference>
<dbReference type="PROSITE" id="PS50330">
    <property type="entry name" value="UIM"/>
    <property type="match status" value="1"/>
</dbReference>
<dbReference type="InterPro" id="IPR003903">
    <property type="entry name" value="UIM_dom"/>
</dbReference>
<gene>
    <name evidence="2" type="ORF">SEMRO_481_G151480.1</name>
</gene>
<name>A0A9N8HFX9_9STRA</name>
<proteinExistence type="predicted"/>
<sequence length="317" mass="34191">MGWFGKREDDQNNVPLSQCNPVIVNQTHQSVVLFLDRGVLYNKQVLAPGEAVAMPRSTNTGVPSVVPYKIHAVVGDEKSLPTRRQSMTNAFSTAVIPAAFIVGTLMAASSAGTSTALTRATASVVVKGMVIDSAALAAGSVTANRAAYIADRLIEKHPENFAVKSGMLMPGNRFVVIRGGIEEPLTITCIKEQKFRKIPIVGDVKAPMDTLVDKMNYYTPSMFLSASAKSGNINEDEIKAIAPKPEQAQAPALTEASKKGTAPTTITTEEGLTEQEDEELMHAIAESLKMEEERKQKEQEFNKQMKSQGSPCLCFCG</sequence>
<dbReference type="EMBL" id="CAICTM010000480">
    <property type="protein sequence ID" value="CAB9511347.1"/>
    <property type="molecule type" value="Genomic_DNA"/>
</dbReference>
<comment type="caution">
    <text evidence="2">The sequence shown here is derived from an EMBL/GenBank/DDBJ whole genome shotgun (WGS) entry which is preliminary data.</text>
</comment>
<protein>
    <submittedName>
        <fullName evidence="2">Uncharacterized protein</fullName>
    </submittedName>
</protein>